<feature type="region of interest" description="Disordered" evidence="1">
    <location>
        <begin position="21"/>
        <end position="120"/>
    </location>
</feature>
<dbReference type="VEuPathDB" id="FungiDB:AB675_6689"/>
<feature type="compositionally biased region" description="Low complexity" evidence="1">
    <location>
        <begin position="135"/>
        <end position="145"/>
    </location>
</feature>
<feature type="compositionally biased region" description="Low complexity" evidence="1">
    <location>
        <begin position="93"/>
        <end position="110"/>
    </location>
</feature>
<protein>
    <submittedName>
        <fullName evidence="3">Uncharacterized protein</fullName>
    </submittedName>
</protein>
<dbReference type="Proteomes" id="UP000038010">
    <property type="component" value="Unassembled WGS sequence"/>
</dbReference>
<feature type="compositionally biased region" description="Polar residues" evidence="1">
    <location>
        <begin position="111"/>
        <end position="120"/>
    </location>
</feature>
<keyword evidence="2" id="KW-0732">Signal</keyword>
<organism evidence="3 4">
    <name type="scientific">Cyphellophora attinorum</name>
    <dbReference type="NCBI Taxonomy" id="1664694"/>
    <lineage>
        <taxon>Eukaryota</taxon>
        <taxon>Fungi</taxon>
        <taxon>Dikarya</taxon>
        <taxon>Ascomycota</taxon>
        <taxon>Pezizomycotina</taxon>
        <taxon>Eurotiomycetes</taxon>
        <taxon>Chaetothyriomycetidae</taxon>
        <taxon>Chaetothyriales</taxon>
        <taxon>Cyphellophoraceae</taxon>
        <taxon>Cyphellophora</taxon>
    </lineage>
</organism>
<proteinExistence type="predicted"/>
<feature type="chain" id="PRO_5005873211" evidence="2">
    <location>
        <begin position="20"/>
        <end position="168"/>
    </location>
</feature>
<evidence type="ECO:0000313" key="3">
    <source>
        <dbReference type="EMBL" id="KPI43505.1"/>
    </source>
</evidence>
<reference evidence="3 4" key="1">
    <citation type="submission" date="2015-06" db="EMBL/GenBank/DDBJ databases">
        <title>Draft genome of the ant-associated black yeast Phialophora attae CBS 131958.</title>
        <authorList>
            <person name="Moreno L.F."/>
            <person name="Stielow B.J."/>
            <person name="de Hoog S."/>
            <person name="Vicente V.A."/>
            <person name="Weiss V.A."/>
            <person name="de Vries M."/>
            <person name="Cruz L.M."/>
            <person name="Souza E.M."/>
        </authorList>
    </citation>
    <scope>NUCLEOTIDE SEQUENCE [LARGE SCALE GENOMIC DNA]</scope>
    <source>
        <strain evidence="3 4">CBS 131958</strain>
    </source>
</reference>
<dbReference type="GeneID" id="28738876"/>
<accession>A0A0N1HE24</accession>
<evidence type="ECO:0000313" key="4">
    <source>
        <dbReference type="Proteomes" id="UP000038010"/>
    </source>
</evidence>
<name>A0A0N1HE24_9EURO</name>
<comment type="caution">
    <text evidence="3">The sequence shown here is derived from an EMBL/GenBank/DDBJ whole genome shotgun (WGS) entry which is preliminary data.</text>
</comment>
<keyword evidence="4" id="KW-1185">Reference proteome</keyword>
<evidence type="ECO:0000256" key="2">
    <source>
        <dbReference type="SAM" id="SignalP"/>
    </source>
</evidence>
<evidence type="ECO:0000256" key="1">
    <source>
        <dbReference type="SAM" id="MobiDB-lite"/>
    </source>
</evidence>
<sequence>MKLSALLVGALALAPLACASPVSTDGGLSKRCAPEDTDGGSHSSHCHHPTPTVNEKSSTTVHSHDHHHHHNNNTTTSTTRFWGKPWTPKWSPVDETTTSEVDSTSATSSTISYGKLQTTSPEEEMLPYELTQMAPSTTPTPTTSTADTQSIYPRRSESTSFYVTPGMG</sequence>
<gene>
    <name evidence="3" type="ORF">AB675_6689</name>
</gene>
<dbReference type="EMBL" id="LFJN01000005">
    <property type="protein sequence ID" value="KPI43505.1"/>
    <property type="molecule type" value="Genomic_DNA"/>
</dbReference>
<feature type="region of interest" description="Disordered" evidence="1">
    <location>
        <begin position="134"/>
        <end position="168"/>
    </location>
</feature>
<feature type="signal peptide" evidence="2">
    <location>
        <begin position="1"/>
        <end position="19"/>
    </location>
</feature>
<dbReference type="RefSeq" id="XP_018003468.1">
    <property type="nucleotide sequence ID" value="XM_018146997.1"/>
</dbReference>
<dbReference type="AlphaFoldDB" id="A0A0N1HE24"/>